<comment type="caution">
    <text evidence="1">The sequence shown here is derived from an EMBL/GenBank/DDBJ whole genome shotgun (WGS) entry which is preliminary data.</text>
</comment>
<protein>
    <submittedName>
        <fullName evidence="1">Uncharacterized protein</fullName>
    </submittedName>
</protein>
<sequence length="61" mass="6952">MENPNPTAAVTELRSRLKQARRHTPFGHLFPEDRDPIYRAVARDHGCTVEDLHRWTEGGAA</sequence>
<dbReference type="Proteomes" id="UP000285295">
    <property type="component" value="Unassembled WGS sequence"/>
</dbReference>
<reference evidence="1 2" key="1">
    <citation type="submission" date="2019-01" db="EMBL/GenBank/DDBJ databases">
        <title>Sinorhodobacter populi sp. nov. isolated from the symptomatic bark tissue of Populus euramericana canker.</title>
        <authorList>
            <person name="Xu G."/>
        </authorList>
    </citation>
    <scope>NUCLEOTIDE SEQUENCE [LARGE SCALE GENOMIC DNA]</scope>
    <source>
        <strain evidence="1 2">D19-10-3-21</strain>
    </source>
</reference>
<dbReference type="RefSeq" id="WP_128236484.1">
    <property type="nucleotide sequence ID" value="NZ_SAUX01000004.1"/>
</dbReference>
<dbReference type="EMBL" id="SAUX01000004">
    <property type="protein sequence ID" value="RWR31334.1"/>
    <property type="molecule type" value="Genomic_DNA"/>
</dbReference>
<dbReference type="AlphaFoldDB" id="A0A443KEU6"/>
<proteinExistence type="predicted"/>
<evidence type="ECO:0000313" key="1">
    <source>
        <dbReference type="EMBL" id="RWR31334.1"/>
    </source>
</evidence>
<accession>A0A443KEU6</accession>
<name>A0A443KEU6_9RHOB</name>
<reference evidence="1 2" key="2">
    <citation type="submission" date="2019-01" db="EMBL/GenBank/DDBJ databases">
        <authorList>
            <person name="Li Y."/>
        </authorList>
    </citation>
    <scope>NUCLEOTIDE SEQUENCE [LARGE SCALE GENOMIC DNA]</scope>
    <source>
        <strain evidence="1 2">D19-10-3-21</strain>
    </source>
</reference>
<gene>
    <name evidence="1" type="ORF">D2T31_04870</name>
</gene>
<evidence type="ECO:0000313" key="2">
    <source>
        <dbReference type="Proteomes" id="UP000285295"/>
    </source>
</evidence>
<organism evidence="1 2">
    <name type="scientific">Paenirhodobacter populi</name>
    <dbReference type="NCBI Taxonomy" id="2306993"/>
    <lineage>
        <taxon>Bacteria</taxon>
        <taxon>Pseudomonadati</taxon>
        <taxon>Pseudomonadota</taxon>
        <taxon>Alphaproteobacteria</taxon>
        <taxon>Rhodobacterales</taxon>
        <taxon>Rhodobacter group</taxon>
        <taxon>Paenirhodobacter</taxon>
    </lineage>
</organism>
<dbReference type="OrthoDB" id="9990280at2"/>